<dbReference type="InterPro" id="IPR007110">
    <property type="entry name" value="Ig-like_dom"/>
</dbReference>
<keyword evidence="3" id="KW-1015">Disulfide bond</keyword>
<sequence>MFKKLLYLAALLVSTNASQASVHYVKSTGAGAQDGSSWSNASNDIQAMINIAAAGDQIWVANGTYLPTHLANNTATISLNNRNNAFVLKANVQLYGGFSGAETLATQRDSTSLLTVLSGDLGISGDSIDNAYHVMIASGNLGTASLNSFAIRWGQADGSDSIMVNGNNILQMTGGGIACYGTALAVVNSLVDSNSGIKGAGMYNYQSTLTVSRDMFRYNSGVALLSGGSGKSGAIYNEQSTLSITICNISRNTAGGIMNHNAAGTISGSTIVRNIVGISNDSSSPVIMGCTISLNFGIGAGGGIRNTNYSSPVVTNCTFERNTSQSSGVNYTDYYGGGIYNDNHSSPSFTDCNIYANFIGGSNLNLYGGGIYNGNFSAPTFTNCSISNCGLTAIPTSYGGAICNDLSSAPVFNKCTIVYNVGTNGGAVYNSRLSAAVFNNCWIVDNGDFDTDGGAVYNDSSSSIFKNCVITGNTANRGAVYNKNSSSPVFTNCTITNNQSNIGSGGIWQYGGDVKINNSIIWGNASGDGVYLADGTATFTAKHSLIEGQNSTADGNIAGTVNPMLASVLLNNYNLLPGSPCINTGADSLYTGNLNTDLDFEGKFRLIDTSIDMGAVEYCGGHPVITTQPVSRFCCLNGTTTFSIAVSNSTGFSFQWQKGGVDIPGATAMSYTVSNVSYSDSGAFQVVMSGSACGKFYSAFAYLTVKSPAKITQQPTDTTLCAGSNLRLSTTTNVLGLSYQWLKDGGMIAGATDSIFVVVNAQLADSGKYILTVKDSCGNADTSRSAIVSINPAVAPVVSISSNQGDSVLNGQSVIFTSSVVNGGAAPQYQWKKNGTNIPAATNDTYNAIANADFQSNDQISLSVKNTDACGVVSVSTTILMYVHTSSTGVINAGNNSGHFSLYPNPNDGSFTIKGVAEGLGTVTLEVYNMLGQNVYNEEVPVDNGQLNKKLNLEKSLPSGNYFLKINGVGTTVIRFTINRN</sequence>
<dbReference type="PROSITE" id="PS50835">
    <property type="entry name" value="IG_LIKE"/>
    <property type="match status" value="1"/>
</dbReference>
<dbReference type="SUPFAM" id="SSF51126">
    <property type="entry name" value="Pectin lyase-like"/>
    <property type="match status" value="2"/>
</dbReference>
<keyword evidence="6" id="KW-0732">Signal</keyword>
<dbReference type="InterPro" id="IPR039448">
    <property type="entry name" value="Beta_helix"/>
</dbReference>
<dbReference type="Pfam" id="PF18962">
    <property type="entry name" value="Por_Secre_tail"/>
    <property type="match status" value="1"/>
</dbReference>
<dbReference type="NCBIfam" id="NF041518">
    <property type="entry name" value="choice_anch_Q"/>
    <property type="match status" value="1"/>
</dbReference>
<dbReference type="InterPro" id="IPR006626">
    <property type="entry name" value="PbH1"/>
</dbReference>
<protein>
    <recommendedName>
        <fullName evidence="7">Ig-like domain-containing protein</fullName>
    </recommendedName>
</protein>
<dbReference type="InterPro" id="IPR013783">
    <property type="entry name" value="Ig-like_fold"/>
</dbReference>
<dbReference type="SUPFAM" id="SSF48726">
    <property type="entry name" value="Immunoglobulin"/>
    <property type="match status" value="2"/>
</dbReference>
<dbReference type="Pfam" id="PF13229">
    <property type="entry name" value="Beta_helix"/>
    <property type="match status" value="1"/>
</dbReference>
<dbReference type="Gene3D" id="2.160.20.10">
    <property type="entry name" value="Single-stranded right-handed beta-helix, Pectin lyase-like"/>
    <property type="match status" value="2"/>
</dbReference>
<reference evidence="8 9" key="1">
    <citation type="submission" date="2018-06" db="EMBL/GenBank/DDBJ databases">
        <title>Mucibacter soli gen. nov., sp. nov., a new member of the family Chitinophagaceae producing mucin.</title>
        <authorList>
            <person name="Kim M.-K."/>
            <person name="Park S."/>
            <person name="Kim T.-S."/>
            <person name="Joung Y."/>
            <person name="Han J.-H."/>
            <person name="Kim S.B."/>
        </authorList>
    </citation>
    <scope>NUCLEOTIDE SEQUENCE [LARGE SCALE GENOMIC DNA]</scope>
    <source>
        <strain evidence="8 9">R1-15</strain>
    </source>
</reference>
<evidence type="ECO:0000313" key="9">
    <source>
        <dbReference type="Proteomes" id="UP000248745"/>
    </source>
</evidence>
<gene>
    <name evidence="8" type="ORF">DN068_06805</name>
</gene>
<feature type="chain" id="PRO_5016023007" description="Ig-like domain-containing protein" evidence="6">
    <location>
        <begin position="21"/>
        <end position="981"/>
    </location>
</feature>
<dbReference type="OrthoDB" id="1491394at2"/>
<comment type="subcellular location">
    <subcellularLocation>
        <location evidence="1">Membrane</location>
        <topology evidence="1">Single-pass type I membrane protein</topology>
    </subcellularLocation>
</comment>
<evidence type="ECO:0000256" key="6">
    <source>
        <dbReference type="SAM" id="SignalP"/>
    </source>
</evidence>
<dbReference type="PANTHER" id="PTHR11640">
    <property type="entry name" value="NEPHRIN"/>
    <property type="match status" value="1"/>
</dbReference>
<keyword evidence="2" id="KW-0472">Membrane</keyword>
<evidence type="ECO:0000256" key="4">
    <source>
        <dbReference type="ARBA" id="ARBA00023180"/>
    </source>
</evidence>
<proteinExistence type="predicted"/>
<dbReference type="InterPro" id="IPR051275">
    <property type="entry name" value="Cell_adhesion_signaling"/>
</dbReference>
<dbReference type="SMART" id="SM00710">
    <property type="entry name" value="PbH1"/>
    <property type="match status" value="5"/>
</dbReference>
<evidence type="ECO:0000259" key="7">
    <source>
        <dbReference type="PROSITE" id="PS50835"/>
    </source>
</evidence>
<evidence type="ECO:0000256" key="1">
    <source>
        <dbReference type="ARBA" id="ARBA00004479"/>
    </source>
</evidence>
<dbReference type="PANTHER" id="PTHR11640:SF31">
    <property type="entry name" value="IRREGULAR CHIASM C-ROUGHEST PROTEIN-RELATED"/>
    <property type="match status" value="1"/>
</dbReference>
<feature type="signal peptide" evidence="6">
    <location>
        <begin position="1"/>
        <end position="20"/>
    </location>
</feature>
<dbReference type="GO" id="GO:0005911">
    <property type="term" value="C:cell-cell junction"/>
    <property type="evidence" value="ECO:0007669"/>
    <property type="project" value="TreeGrafter"/>
</dbReference>
<feature type="domain" description="Ig-like" evidence="7">
    <location>
        <begin position="796"/>
        <end position="880"/>
    </location>
</feature>
<keyword evidence="9" id="KW-1185">Reference proteome</keyword>
<name>A0A2W2AMZ4_9BACT</name>
<organism evidence="8 9">
    <name type="scientific">Taibaiella soli</name>
    <dbReference type="NCBI Taxonomy" id="1649169"/>
    <lineage>
        <taxon>Bacteria</taxon>
        <taxon>Pseudomonadati</taxon>
        <taxon>Bacteroidota</taxon>
        <taxon>Chitinophagia</taxon>
        <taxon>Chitinophagales</taxon>
        <taxon>Chitinophagaceae</taxon>
        <taxon>Taibaiella</taxon>
    </lineage>
</organism>
<dbReference type="AlphaFoldDB" id="A0A2W2AMZ4"/>
<keyword evidence="4" id="KW-0325">Glycoprotein</keyword>
<dbReference type="Proteomes" id="UP000248745">
    <property type="component" value="Unassembled WGS sequence"/>
</dbReference>
<dbReference type="InterPro" id="IPR036179">
    <property type="entry name" value="Ig-like_dom_sf"/>
</dbReference>
<evidence type="ECO:0000256" key="5">
    <source>
        <dbReference type="ARBA" id="ARBA00023319"/>
    </source>
</evidence>
<evidence type="ECO:0000256" key="3">
    <source>
        <dbReference type="ARBA" id="ARBA00023157"/>
    </source>
</evidence>
<dbReference type="Gene3D" id="2.60.40.10">
    <property type="entry name" value="Immunoglobulins"/>
    <property type="match status" value="3"/>
</dbReference>
<dbReference type="InterPro" id="IPR059226">
    <property type="entry name" value="Choice_anch_Q_dom"/>
</dbReference>
<comment type="caution">
    <text evidence="8">The sequence shown here is derived from an EMBL/GenBank/DDBJ whole genome shotgun (WGS) entry which is preliminary data.</text>
</comment>
<dbReference type="NCBIfam" id="TIGR04183">
    <property type="entry name" value="Por_Secre_tail"/>
    <property type="match status" value="1"/>
</dbReference>
<keyword evidence="5" id="KW-0393">Immunoglobulin domain</keyword>
<dbReference type="EMBL" id="QKTW01000010">
    <property type="protein sequence ID" value="PZF73700.1"/>
    <property type="molecule type" value="Genomic_DNA"/>
</dbReference>
<dbReference type="InterPro" id="IPR011050">
    <property type="entry name" value="Pectin_lyase_fold/virulence"/>
</dbReference>
<dbReference type="InterPro" id="IPR026444">
    <property type="entry name" value="Secre_tail"/>
</dbReference>
<evidence type="ECO:0000313" key="8">
    <source>
        <dbReference type="EMBL" id="PZF73700.1"/>
    </source>
</evidence>
<dbReference type="GO" id="GO:0005886">
    <property type="term" value="C:plasma membrane"/>
    <property type="evidence" value="ECO:0007669"/>
    <property type="project" value="TreeGrafter"/>
</dbReference>
<dbReference type="GO" id="GO:0098609">
    <property type="term" value="P:cell-cell adhesion"/>
    <property type="evidence" value="ECO:0007669"/>
    <property type="project" value="TreeGrafter"/>
</dbReference>
<dbReference type="GO" id="GO:0050839">
    <property type="term" value="F:cell adhesion molecule binding"/>
    <property type="evidence" value="ECO:0007669"/>
    <property type="project" value="TreeGrafter"/>
</dbReference>
<dbReference type="InterPro" id="IPR012334">
    <property type="entry name" value="Pectin_lyas_fold"/>
</dbReference>
<evidence type="ECO:0000256" key="2">
    <source>
        <dbReference type="ARBA" id="ARBA00023136"/>
    </source>
</evidence>
<dbReference type="RefSeq" id="WP_110998150.1">
    <property type="nucleotide sequence ID" value="NZ_QKTW01000010.1"/>
</dbReference>
<accession>A0A2W2AMZ4</accession>